<evidence type="ECO:0000256" key="1">
    <source>
        <dbReference type="SAM" id="Coils"/>
    </source>
</evidence>
<evidence type="ECO:0000313" key="2">
    <source>
        <dbReference type="EMBL" id="GAB60062.1"/>
    </source>
</evidence>
<dbReference type="EMBL" id="BAFK01000021">
    <property type="protein sequence ID" value="GAB60062.1"/>
    <property type="molecule type" value="Genomic_DNA"/>
</dbReference>
<dbReference type="STRING" id="562729.RNAN_3076"/>
<dbReference type="AlphaFoldDB" id="I1E184"/>
<keyword evidence="3" id="KW-1185">Reference proteome</keyword>
<comment type="caution">
    <text evidence="2">The sequence shown here is derived from an EMBL/GenBank/DDBJ whole genome shotgun (WGS) entry which is preliminary data.</text>
</comment>
<gene>
    <name evidence="2" type="ORF">RNAN_3076</name>
</gene>
<feature type="coiled-coil region" evidence="1">
    <location>
        <begin position="512"/>
        <end position="592"/>
    </location>
</feature>
<organism evidence="2 3">
    <name type="scientific">Rheinheimera nanhaiensis E407-8</name>
    <dbReference type="NCBI Taxonomy" id="562729"/>
    <lineage>
        <taxon>Bacteria</taxon>
        <taxon>Pseudomonadati</taxon>
        <taxon>Pseudomonadota</taxon>
        <taxon>Gammaproteobacteria</taxon>
        <taxon>Chromatiales</taxon>
        <taxon>Chromatiaceae</taxon>
        <taxon>Rheinheimera</taxon>
    </lineage>
</organism>
<evidence type="ECO:0000313" key="3">
    <source>
        <dbReference type="Proteomes" id="UP000004374"/>
    </source>
</evidence>
<dbReference type="Proteomes" id="UP000004374">
    <property type="component" value="Unassembled WGS sequence"/>
</dbReference>
<keyword evidence="1" id="KW-0175">Coiled coil</keyword>
<protein>
    <submittedName>
        <fullName evidence="2">Uncharacterized protein</fullName>
    </submittedName>
</protein>
<proteinExistence type="predicted"/>
<sequence length="616" mass="69708">MLTLLLPSSLLAASPVIPDNWHYRQAAWAFYLQQPEQALETLQLAKAQDPRTALLEAGLYLQLAMPQHAAVILQHLLNQDDVGDNALPRTLRNVALLQFARYQLELGNKALAQRYLAQVQIGADGQWLGEQQLLSQLIYWPDISLPETPPIRALAGQSEMPYIVSNQALALARAGQSDVALNWLNQLQQQLRVPEQRGFWALLFSGQWRSLRAPAGFIYPAAEKAALSDYVTLLKAQLHIDRQELADAEALLASFPLDSVLSDTALGLYSHILTEQRHIPSLLAVLQQQIKQQPFSLTAWQGATRLGEQLERQANFSDALAAYQWAEQYYQQQSSLINQQARPLQVSQLQQGLSDWQQLQLTEHNDLYRLSQDILTVEQQLAAAPVRQQRLQRLTQVVQFKLGQQQQLLSSRLPQLTGLAATLKQRYDDLRRQIADAEQQPLALSLTDGDTYQQLRRVEQAGQRFASIENALNSDNNYDNNYAQRLARLRGLLHWHYSDNSAQGRYQRRQQLAAISSALQTAEQQLAQLAAQGSSTERLKAQQQRLAQLSASQQQLNLTLLSQQQQLLAQLNQQLQQQRKAQLARLTELQRHNKQSMARMMERLLPAALTQAEVSR</sequence>
<accession>I1E184</accession>
<feature type="coiled-coil region" evidence="1">
    <location>
        <begin position="413"/>
        <end position="440"/>
    </location>
</feature>
<name>I1E184_9GAMM</name>
<reference evidence="2 3" key="1">
    <citation type="journal article" date="2012" name="J. Bacteriol.">
        <title>Genome Sequence of the Protease-Producing Bacterium Rheinheimera nanhaiensis E407-8T, Isolated from Deep-Sea Sediment of the South China Sea.</title>
        <authorList>
            <person name="Zhang X.-Y."/>
            <person name="Zhang Y.-J."/>
            <person name="Qin Q.-L."/>
            <person name="Xie B.-B."/>
            <person name="Chen X.-L."/>
            <person name="Zhou B.-C."/>
            <person name="Zhang Y.-Z."/>
        </authorList>
    </citation>
    <scope>NUCLEOTIDE SEQUENCE [LARGE SCALE GENOMIC DNA]</scope>
    <source>
        <strain evidence="2 3">E407-8</strain>
    </source>
</reference>